<dbReference type="Proteomes" id="UP000193136">
    <property type="component" value="Unassembled WGS sequence"/>
</dbReference>
<keyword evidence="15" id="KW-1185">Reference proteome</keyword>
<dbReference type="FunFam" id="3.30.390.30:FF:000001">
    <property type="entry name" value="Dihydrolipoyl dehydrogenase"/>
    <property type="match status" value="1"/>
</dbReference>
<comment type="similarity">
    <text evidence="2 9">Belongs to the class-I pyridine nucleotide-disulfide oxidoreductase family.</text>
</comment>
<sequence length="727" mass="80525">MTGKKSRLIIIAVIVLLIAAFFIFDLGRFLTLDYLKSQQAAFDSYYTEHTTRTLAIYLAIYILVTALSLPGATVMTLAGGAMFGFWTALLVVSFASSIGATLAFIVSRFLLRDWVQNRFGDKLGAINAGVEREGAFYLFSLRLVPLFPFFVINLVMGLTPMKVRTFYWVSQVGMLAGTAVYVNAGTQLGRIESAAGILSPGIIISFVILGLFPLFAKKVMEIVKARQVMARHPKPEHFDYNLVVLGAGSAGLVTSYIAAAVKAKVALIEKHRMGGDCLNTGCVPSKALIRSAKMISYARRAGEFGLRKMEAEFNFAEVMERVQSVIARIEPHDSVKRYRELGVDCIEGEARVTSPYSVEVNGRTLTTRAIVVATGAAPYIPPIKGIEQVDYLTSDTLWELREKPEKLLIIGGGPIGCEMAQAFARLGCEVTQVEMRPRIMGREDADAADFIRQRFEDEGIRVLTEHVAREVRVEEGRQALLCDHRDNKVEIEFDRLLIAVGRRPNATGFGLEELGVRLTGRGNIEVDPFLRTNIPTIFCAGDVAGPYQFTHTAGHQAWYAAVNALFGDFKKFKTDYRVIPWCTFTDPEVARVGLNEREARQQDIAFEVTRYDLDDLDRAIADSEDHGWVKILTRKGSDKILGVTIVGTHAGDLLAEYVLAMKHGLGLNKILGTIHIYPTMAEANKMAAGVWKKAHAPEKLLHWIEKFHRRRRGKGSAADPAEPGREN</sequence>
<accession>A0A1X0XMZ4</accession>
<dbReference type="AlphaFoldDB" id="A0A1X0XMZ4"/>
<keyword evidence="7" id="KW-1015">Disulfide bond</keyword>
<reference evidence="14 15" key="1">
    <citation type="submission" date="2017-03" db="EMBL/GenBank/DDBJ databases">
        <title>Genome sequence of Geothermobacter sp. EPR-M, Deep-Sea Iron Reducer.</title>
        <authorList>
            <person name="Tully B."/>
            <person name="Savalia P."/>
            <person name="Abuyen K."/>
            <person name="Baughan C."/>
            <person name="Romero E."/>
            <person name="Ronkowski C."/>
            <person name="Torres B."/>
            <person name="Tremblay J."/>
            <person name="Trujillo A."/>
            <person name="Tyler M."/>
            <person name="Perez-Rodriguez I."/>
            <person name="Amend J."/>
        </authorList>
    </citation>
    <scope>NUCLEOTIDE SEQUENCE [LARGE SCALE GENOMIC DNA]</scope>
    <source>
        <strain evidence="14 15">EPR-M</strain>
    </source>
</reference>
<keyword evidence="10" id="KW-1133">Transmembrane helix</keyword>
<dbReference type="Pfam" id="PF09335">
    <property type="entry name" value="VTT_dom"/>
    <property type="match status" value="1"/>
</dbReference>
<dbReference type="InterPro" id="IPR023753">
    <property type="entry name" value="FAD/NAD-binding_dom"/>
</dbReference>
<evidence type="ECO:0000256" key="2">
    <source>
        <dbReference type="ARBA" id="ARBA00007532"/>
    </source>
</evidence>
<evidence type="ECO:0000256" key="10">
    <source>
        <dbReference type="SAM" id="Phobius"/>
    </source>
</evidence>
<dbReference type="InterPro" id="IPR036188">
    <property type="entry name" value="FAD/NAD-bd_sf"/>
</dbReference>
<feature type="transmembrane region" description="Helical" evidence="10">
    <location>
        <begin position="85"/>
        <end position="111"/>
    </location>
</feature>
<keyword evidence="3 9" id="KW-0285">Flavoprotein</keyword>
<evidence type="ECO:0000256" key="9">
    <source>
        <dbReference type="RuleBase" id="RU003691"/>
    </source>
</evidence>
<comment type="caution">
    <text evidence="14">The sequence shown here is derived from an EMBL/GenBank/DDBJ whole genome shotgun (WGS) entry which is preliminary data.</text>
</comment>
<evidence type="ECO:0000313" key="15">
    <source>
        <dbReference type="Proteomes" id="UP000193136"/>
    </source>
</evidence>
<evidence type="ECO:0000259" key="12">
    <source>
        <dbReference type="Pfam" id="PF07992"/>
    </source>
</evidence>
<dbReference type="RefSeq" id="WP_085011775.1">
    <property type="nucleotide sequence ID" value="NZ_NAAD01000032.1"/>
</dbReference>
<feature type="domain" description="VTT" evidence="13">
    <location>
        <begin position="72"/>
        <end position="186"/>
    </location>
</feature>
<evidence type="ECO:0000259" key="13">
    <source>
        <dbReference type="Pfam" id="PF09335"/>
    </source>
</evidence>
<protein>
    <submittedName>
        <fullName evidence="14">Pyridine nucleotide-disulfide oxidoreductase</fullName>
    </submittedName>
</protein>
<evidence type="ECO:0000256" key="6">
    <source>
        <dbReference type="ARBA" id="ARBA00023002"/>
    </source>
</evidence>
<dbReference type="Pfam" id="PF07992">
    <property type="entry name" value="Pyr_redox_2"/>
    <property type="match status" value="1"/>
</dbReference>
<dbReference type="PANTHER" id="PTHR43014:SF2">
    <property type="entry name" value="MERCURIC REDUCTASE"/>
    <property type="match status" value="1"/>
</dbReference>
<feature type="transmembrane region" description="Helical" evidence="10">
    <location>
        <begin position="237"/>
        <end position="259"/>
    </location>
</feature>
<dbReference type="InterPro" id="IPR012999">
    <property type="entry name" value="Pyr_OxRdtase_I_AS"/>
</dbReference>
<dbReference type="PRINTS" id="PR00411">
    <property type="entry name" value="PNDRDTASEI"/>
</dbReference>
<dbReference type="GO" id="GO:0003955">
    <property type="term" value="F:NAD(P)H dehydrogenase (quinone) activity"/>
    <property type="evidence" value="ECO:0007669"/>
    <property type="project" value="TreeGrafter"/>
</dbReference>
<evidence type="ECO:0000256" key="3">
    <source>
        <dbReference type="ARBA" id="ARBA00022630"/>
    </source>
</evidence>
<evidence type="ECO:0000256" key="8">
    <source>
        <dbReference type="ARBA" id="ARBA00023284"/>
    </source>
</evidence>
<keyword evidence="5" id="KW-0521">NADP</keyword>
<evidence type="ECO:0000256" key="4">
    <source>
        <dbReference type="ARBA" id="ARBA00022827"/>
    </source>
</evidence>
<evidence type="ECO:0000313" key="14">
    <source>
        <dbReference type="EMBL" id="ORJ54279.1"/>
    </source>
</evidence>
<feature type="domain" description="FAD/NAD(P)-binding" evidence="12">
    <location>
        <begin position="240"/>
        <end position="557"/>
    </location>
</feature>
<dbReference type="InterPro" id="IPR004099">
    <property type="entry name" value="Pyr_nucl-diS_OxRdtase_dimer"/>
</dbReference>
<feature type="transmembrane region" description="Helical" evidence="10">
    <location>
        <begin position="194"/>
        <end position="216"/>
    </location>
</feature>
<evidence type="ECO:0000256" key="1">
    <source>
        <dbReference type="ARBA" id="ARBA00001974"/>
    </source>
</evidence>
<dbReference type="Gene3D" id="3.30.390.30">
    <property type="match status" value="1"/>
</dbReference>
<feature type="domain" description="Pyridine nucleotide-disulphide oxidoreductase dimerisation" evidence="11">
    <location>
        <begin position="579"/>
        <end position="687"/>
    </location>
</feature>
<keyword evidence="4 9" id="KW-0274">FAD</keyword>
<evidence type="ECO:0000256" key="7">
    <source>
        <dbReference type="ARBA" id="ARBA00023157"/>
    </source>
</evidence>
<gene>
    <name evidence="14" type="ORF">B5V00_15810</name>
</gene>
<dbReference type="OrthoDB" id="9786429at2"/>
<feature type="transmembrane region" description="Helical" evidence="10">
    <location>
        <begin position="54"/>
        <end position="78"/>
    </location>
</feature>
<keyword evidence="8 9" id="KW-0676">Redox-active center</keyword>
<dbReference type="SUPFAM" id="SSF55424">
    <property type="entry name" value="FAD/NAD-linked reductases, dimerisation (C-terminal) domain"/>
    <property type="match status" value="1"/>
</dbReference>
<dbReference type="PROSITE" id="PS00076">
    <property type="entry name" value="PYRIDINE_REDOX_1"/>
    <property type="match status" value="1"/>
</dbReference>
<dbReference type="Pfam" id="PF02852">
    <property type="entry name" value="Pyr_redox_dim"/>
    <property type="match status" value="1"/>
</dbReference>
<dbReference type="EMBL" id="NAAD01000032">
    <property type="protein sequence ID" value="ORJ54279.1"/>
    <property type="molecule type" value="Genomic_DNA"/>
</dbReference>
<evidence type="ECO:0000256" key="5">
    <source>
        <dbReference type="ARBA" id="ARBA00022857"/>
    </source>
</evidence>
<name>A0A1X0XMZ4_9BACT</name>
<proteinExistence type="inferred from homology"/>
<dbReference type="SUPFAM" id="SSF51905">
    <property type="entry name" value="FAD/NAD(P)-binding domain"/>
    <property type="match status" value="1"/>
</dbReference>
<organism evidence="14 15">
    <name type="scientific">Geothermobacter hydrogeniphilus</name>
    <dbReference type="NCBI Taxonomy" id="1969733"/>
    <lineage>
        <taxon>Bacteria</taxon>
        <taxon>Pseudomonadati</taxon>
        <taxon>Thermodesulfobacteriota</taxon>
        <taxon>Desulfuromonadia</taxon>
        <taxon>Desulfuromonadales</taxon>
        <taxon>Geothermobacteraceae</taxon>
        <taxon>Geothermobacter</taxon>
    </lineage>
</organism>
<comment type="cofactor">
    <cofactor evidence="1">
        <name>FAD</name>
        <dbReference type="ChEBI" id="CHEBI:57692"/>
    </cofactor>
</comment>
<dbReference type="Gene3D" id="3.50.50.60">
    <property type="entry name" value="FAD/NAD(P)-binding domain"/>
    <property type="match status" value="2"/>
</dbReference>
<dbReference type="PANTHER" id="PTHR43014">
    <property type="entry name" value="MERCURIC REDUCTASE"/>
    <property type="match status" value="1"/>
</dbReference>
<dbReference type="STRING" id="1969733.B5V00_15810"/>
<dbReference type="PRINTS" id="PR00368">
    <property type="entry name" value="FADPNR"/>
</dbReference>
<evidence type="ECO:0000259" key="11">
    <source>
        <dbReference type="Pfam" id="PF02852"/>
    </source>
</evidence>
<feature type="transmembrane region" description="Helical" evidence="10">
    <location>
        <begin position="136"/>
        <end position="158"/>
    </location>
</feature>
<dbReference type="InterPro" id="IPR032816">
    <property type="entry name" value="VTT_dom"/>
</dbReference>
<dbReference type="GO" id="GO:0016668">
    <property type="term" value="F:oxidoreductase activity, acting on a sulfur group of donors, NAD(P) as acceptor"/>
    <property type="evidence" value="ECO:0007669"/>
    <property type="project" value="InterPro"/>
</dbReference>
<keyword evidence="10" id="KW-0472">Membrane</keyword>
<dbReference type="GO" id="GO:0050660">
    <property type="term" value="F:flavin adenine dinucleotide binding"/>
    <property type="evidence" value="ECO:0007669"/>
    <property type="project" value="TreeGrafter"/>
</dbReference>
<keyword evidence="6 9" id="KW-0560">Oxidoreductase</keyword>
<dbReference type="InterPro" id="IPR016156">
    <property type="entry name" value="FAD/NAD-linked_Rdtase_dimer_sf"/>
</dbReference>
<keyword evidence="10" id="KW-0812">Transmembrane</keyword>
<feature type="transmembrane region" description="Helical" evidence="10">
    <location>
        <begin position="7"/>
        <end position="24"/>
    </location>
</feature>